<reference evidence="11 12" key="1">
    <citation type="submission" date="2015-02" db="EMBL/GenBank/DDBJ databases">
        <title>Draft genome sequence of Pseudomonas stutzeri NT0128 isolated from wheat (Triticum turgidum) rhizosphere.</title>
        <authorList>
            <person name="Tovi N."/>
            <person name="Frenk S."/>
            <person name="Hadar Y."/>
            <person name="Minz D."/>
        </authorList>
    </citation>
    <scope>NUCLEOTIDE SEQUENCE [LARGE SCALE GENOMIC DNA]</scope>
    <source>
        <strain evidence="11 12">NT0128</strain>
    </source>
</reference>
<dbReference type="EMBL" id="JYHV01000034">
    <property type="protein sequence ID" value="KJH80027.1"/>
    <property type="molecule type" value="Genomic_DNA"/>
</dbReference>
<evidence type="ECO:0000313" key="12">
    <source>
        <dbReference type="Proteomes" id="UP000032487"/>
    </source>
</evidence>
<keyword evidence="7 9" id="KW-0472">Membrane</keyword>
<evidence type="ECO:0000256" key="7">
    <source>
        <dbReference type="ARBA" id="ARBA00023136"/>
    </source>
</evidence>
<evidence type="ECO:0000256" key="9">
    <source>
        <dbReference type="SAM" id="Phobius"/>
    </source>
</evidence>
<feature type="binding site" description="covalent" evidence="8">
    <location>
        <position position="50"/>
    </location>
    <ligand>
        <name>heme c</name>
        <dbReference type="ChEBI" id="CHEBI:61717"/>
    </ligand>
</feature>
<feature type="transmembrane region" description="Helical" evidence="9">
    <location>
        <begin position="242"/>
        <end position="260"/>
    </location>
</feature>
<dbReference type="PANTHER" id="PTHR10266:SF3">
    <property type="entry name" value="CYTOCHROME C1, HEME PROTEIN, MITOCHONDRIAL"/>
    <property type="match status" value="1"/>
</dbReference>
<evidence type="ECO:0000256" key="2">
    <source>
        <dbReference type="ARBA" id="ARBA00022617"/>
    </source>
</evidence>
<dbReference type="GO" id="GO:0046872">
    <property type="term" value="F:metal ion binding"/>
    <property type="evidence" value="ECO:0007669"/>
    <property type="project" value="UniProtKB-KW"/>
</dbReference>
<keyword evidence="4 8" id="KW-0479">Metal-binding</keyword>
<comment type="caution">
    <text evidence="11">The sequence shown here is derived from an EMBL/GenBank/DDBJ whole genome shotgun (WGS) entry which is preliminary data.</text>
</comment>
<keyword evidence="10" id="KW-0732">Signal</keyword>
<evidence type="ECO:0000256" key="6">
    <source>
        <dbReference type="ARBA" id="ARBA00023004"/>
    </source>
</evidence>
<accession>A0A0D9AH21</accession>
<keyword evidence="2 8" id="KW-0349">Heme</keyword>
<dbReference type="GO" id="GO:0016020">
    <property type="term" value="C:membrane"/>
    <property type="evidence" value="ECO:0007669"/>
    <property type="project" value="UniProtKB-SubCell"/>
</dbReference>
<evidence type="ECO:0000256" key="3">
    <source>
        <dbReference type="ARBA" id="ARBA00022692"/>
    </source>
</evidence>
<evidence type="ECO:0000256" key="4">
    <source>
        <dbReference type="ARBA" id="ARBA00022723"/>
    </source>
</evidence>
<gene>
    <name evidence="11" type="ORF">UF78_17395</name>
</gene>
<evidence type="ECO:0000256" key="1">
    <source>
        <dbReference type="ARBA" id="ARBA00004370"/>
    </source>
</evidence>
<evidence type="ECO:0000256" key="5">
    <source>
        <dbReference type="ARBA" id="ARBA00022989"/>
    </source>
</evidence>
<dbReference type="PATRIC" id="fig|316.101.peg.2354"/>
<dbReference type="OrthoDB" id="9798864at2"/>
<dbReference type="PANTHER" id="PTHR10266">
    <property type="entry name" value="CYTOCHROME C1"/>
    <property type="match status" value="1"/>
</dbReference>
<protein>
    <submittedName>
        <fullName evidence="11">Cytochrome C</fullName>
    </submittedName>
</protein>
<evidence type="ECO:0000313" key="11">
    <source>
        <dbReference type="EMBL" id="KJH80027.1"/>
    </source>
</evidence>
<evidence type="ECO:0000256" key="10">
    <source>
        <dbReference type="SAM" id="SignalP"/>
    </source>
</evidence>
<keyword evidence="3 9" id="KW-0812">Transmembrane</keyword>
<sequence>MKKQFAALILALVPAFGFAAGGGVHLDKVDIDLTDKVALQDGLKTFANYCMGCHSAQYQRYERVATDLGIPEEVMLDNIVFSDAKIGDHMKIGMKPEDAKTWFGAAPPDLTLVARVRGNDWLYTYLRSFYEDPTRPYGVNNTVFPNVGMPHVLAPLQGRQVLPSKLPEGESVACKQVQVVEDGRKQFDPLTGTPITHEDCHAMTIVPGTGELTEAEYDEKIKNLVTFLAYSANPVKLESQRIGTYVLLFLAFFFVFAYLLKREYWKDVH</sequence>
<dbReference type="RefSeq" id="WP_045163476.1">
    <property type="nucleotide sequence ID" value="NZ_JYHV01000034.1"/>
</dbReference>
<dbReference type="InterPro" id="IPR002326">
    <property type="entry name" value="Cyt_c1"/>
</dbReference>
<feature type="binding site" description="covalent" evidence="8">
    <location>
        <position position="53"/>
    </location>
    <ligand>
        <name>heme c</name>
        <dbReference type="ChEBI" id="CHEBI:61717"/>
    </ligand>
</feature>
<keyword evidence="6 8" id="KW-0408">Iron</keyword>
<comment type="subcellular location">
    <subcellularLocation>
        <location evidence="1">Membrane</location>
    </subcellularLocation>
</comment>
<feature type="signal peptide" evidence="10">
    <location>
        <begin position="1"/>
        <end position="19"/>
    </location>
</feature>
<dbReference type="GO" id="GO:0020037">
    <property type="term" value="F:heme binding"/>
    <property type="evidence" value="ECO:0007669"/>
    <property type="project" value="InterPro"/>
</dbReference>
<organism evidence="11 12">
    <name type="scientific">Stutzerimonas stutzeri</name>
    <name type="common">Pseudomonas stutzeri</name>
    <dbReference type="NCBI Taxonomy" id="316"/>
    <lineage>
        <taxon>Bacteria</taxon>
        <taxon>Pseudomonadati</taxon>
        <taxon>Pseudomonadota</taxon>
        <taxon>Gammaproteobacteria</taxon>
        <taxon>Pseudomonadales</taxon>
        <taxon>Pseudomonadaceae</taxon>
        <taxon>Stutzerimonas</taxon>
    </lineage>
</organism>
<dbReference type="InterPro" id="IPR036909">
    <property type="entry name" value="Cyt_c-like_dom_sf"/>
</dbReference>
<evidence type="ECO:0000256" key="8">
    <source>
        <dbReference type="PIRSR" id="PIRSR602326-1"/>
    </source>
</evidence>
<proteinExistence type="predicted"/>
<dbReference type="SUPFAM" id="SSF46626">
    <property type="entry name" value="Cytochrome c"/>
    <property type="match status" value="1"/>
</dbReference>
<comment type="cofactor">
    <cofactor evidence="8">
        <name>heme c</name>
        <dbReference type="ChEBI" id="CHEBI:61717"/>
    </cofactor>
    <text evidence="8">Binds 1 heme c group covalently per subunit.</text>
</comment>
<dbReference type="Gene3D" id="1.10.760.10">
    <property type="entry name" value="Cytochrome c-like domain"/>
    <property type="match status" value="1"/>
</dbReference>
<feature type="binding site" description="covalent" evidence="8">
    <location>
        <position position="54"/>
    </location>
    <ligand>
        <name>heme c</name>
        <dbReference type="ChEBI" id="CHEBI:61717"/>
    </ligand>
</feature>
<dbReference type="AlphaFoldDB" id="A0A0D9AH21"/>
<name>A0A0D9AH21_STUST</name>
<dbReference type="Proteomes" id="UP000032487">
    <property type="component" value="Unassembled WGS sequence"/>
</dbReference>
<keyword evidence="5 9" id="KW-1133">Transmembrane helix</keyword>
<feature type="chain" id="PRO_5002338206" evidence="10">
    <location>
        <begin position="20"/>
        <end position="269"/>
    </location>
</feature>
<dbReference type="GO" id="GO:0009055">
    <property type="term" value="F:electron transfer activity"/>
    <property type="evidence" value="ECO:0007669"/>
    <property type="project" value="InterPro"/>
</dbReference>
<dbReference type="Pfam" id="PF02167">
    <property type="entry name" value="Cytochrom_C1"/>
    <property type="match status" value="2"/>
</dbReference>